<name>X1TV56_9ZZZZ</name>
<comment type="caution">
    <text evidence="1">The sequence shown here is derived from an EMBL/GenBank/DDBJ whole genome shotgun (WGS) entry which is preliminary data.</text>
</comment>
<proteinExistence type="predicted"/>
<evidence type="ECO:0000313" key="1">
    <source>
        <dbReference type="EMBL" id="GAJ09119.1"/>
    </source>
</evidence>
<dbReference type="EMBL" id="BARW01025485">
    <property type="protein sequence ID" value="GAJ09119.1"/>
    <property type="molecule type" value="Genomic_DNA"/>
</dbReference>
<reference evidence="1" key="1">
    <citation type="journal article" date="2014" name="Front. Microbiol.">
        <title>High frequency of phylogenetically diverse reductive dehalogenase-homologous genes in deep subseafloor sedimentary metagenomes.</title>
        <authorList>
            <person name="Kawai M."/>
            <person name="Futagami T."/>
            <person name="Toyoda A."/>
            <person name="Takaki Y."/>
            <person name="Nishi S."/>
            <person name="Hori S."/>
            <person name="Arai W."/>
            <person name="Tsubouchi T."/>
            <person name="Morono Y."/>
            <person name="Uchiyama I."/>
            <person name="Ito T."/>
            <person name="Fujiyama A."/>
            <person name="Inagaki F."/>
            <person name="Takami H."/>
        </authorList>
    </citation>
    <scope>NUCLEOTIDE SEQUENCE</scope>
    <source>
        <strain evidence="1">Expedition CK06-06</strain>
    </source>
</reference>
<feature type="non-terminal residue" evidence="1">
    <location>
        <position position="1"/>
    </location>
</feature>
<accession>X1TV56</accession>
<sequence>TRTGGKIETPADCLSAILEVTKYVCKPFEARRITPEIITELLDSFYRRQTKGAAGTMELRVIKNPPWWDWLAPLSKFDFAQCDTSPAIDGILAYVRSRPLLWLNLLRWSGLIRSATSPN</sequence>
<organism evidence="1">
    <name type="scientific">marine sediment metagenome</name>
    <dbReference type="NCBI Taxonomy" id="412755"/>
    <lineage>
        <taxon>unclassified sequences</taxon>
        <taxon>metagenomes</taxon>
        <taxon>ecological metagenomes</taxon>
    </lineage>
</organism>
<gene>
    <name evidence="1" type="ORF">S12H4_41769</name>
</gene>
<protein>
    <submittedName>
        <fullName evidence="1">Uncharacterized protein</fullName>
    </submittedName>
</protein>
<dbReference type="AlphaFoldDB" id="X1TV56"/>